<gene>
    <name evidence="1" type="ORF">dnm_086810</name>
</gene>
<protein>
    <submittedName>
        <fullName evidence="1">Uncharacterized protein</fullName>
    </submittedName>
</protein>
<dbReference type="Proteomes" id="UP000663722">
    <property type="component" value="Chromosome"/>
</dbReference>
<keyword evidence="2" id="KW-1185">Reference proteome</keyword>
<sequence length="47" mass="5304">MIQNGYKVCIQCSEHFPLVLKLRFENALVRKAPALRVLKTGAFVMGI</sequence>
<dbReference type="AlphaFoldDB" id="A0A975BVN1"/>
<reference evidence="1" key="1">
    <citation type="journal article" date="2021" name="Microb. Physiol.">
        <title>Proteogenomic Insights into the Physiology of Marine, Sulfate-Reducing, Filamentous Desulfonema limicola and Desulfonema magnum.</title>
        <authorList>
            <person name="Schnaars V."/>
            <person name="Wohlbrand L."/>
            <person name="Scheve S."/>
            <person name="Hinrichs C."/>
            <person name="Reinhardt R."/>
            <person name="Rabus R."/>
        </authorList>
    </citation>
    <scope>NUCLEOTIDE SEQUENCE</scope>
    <source>
        <strain evidence="1">4be13</strain>
    </source>
</reference>
<dbReference type="EMBL" id="CP061800">
    <property type="protein sequence ID" value="QTA92596.1"/>
    <property type="molecule type" value="Genomic_DNA"/>
</dbReference>
<accession>A0A975BVN1</accession>
<evidence type="ECO:0000313" key="1">
    <source>
        <dbReference type="EMBL" id="QTA92596.1"/>
    </source>
</evidence>
<evidence type="ECO:0000313" key="2">
    <source>
        <dbReference type="Proteomes" id="UP000663722"/>
    </source>
</evidence>
<dbReference type="KEGG" id="dmm:dnm_086810"/>
<name>A0A975BVN1_9BACT</name>
<proteinExistence type="predicted"/>
<organism evidence="1 2">
    <name type="scientific">Desulfonema magnum</name>
    <dbReference type="NCBI Taxonomy" id="45655"/>
    <lineage>
        <taxon>Bacteria</taxon>
        <taxon>Pseudomonadati</taxon>
        <taxon>Thermodesulfobacteriota</taxon>
        <taxon>Desulfobacteria</taxon>
        <taxon>Desulfobacterales</taxon>
        <taxon>Desulfococcaceae</taxon>
        <taxon>Desulfonema</taxon>
    </lineage>
</organism>